<evidence type="ECO:0000313" key="1">
    <source>
        <dbReference type="EMBL" id="QPI15955.1"/>
    </source>
</evidence>
<dbReference type="EMBL" id="MT680615">
    <property type="protein sequence ID" value="QPI15955.1"/>
    <property type="molecule type" value="Genomic_DNA"/>
</dbReference>
<gene>
    <name evidence="1" type="ORF">PmP19_49</name>
</gene>
<sequence length="78" mass="8970">MKALIMTMQMNTITYYPLSMVAGKNGDYEHAVYITGRHCLFHNNGKAVSRIIKKAAGWLEYVVYNGERYYVDDACTLR</sequence>
<dbReference type="Proteomes" id="UP000594665">
    <property type="component" value="Segment"/>
</dbReference>
<accession>A0A7S9XGW9</accession>
<keyword evidence="2" id="KW-1185">Reference proteome</keyword>
<evidence type="ECO:0000313" key="2">
    <source>
        <dbReference type="Proteomes" id="UP000594665"/>
    </source>
</evidence>
<name>A0A7S9XGW9_9CAUD</name>
<proteinExistence type="predicted"/>
<protein>
    <submittedName>
        <fullName evidence="1">Uncharacterized protein</fullName>
    </submittedName>
</protein>
<organism evidence="1 2">
    <name type="scientific">Proteus phage PmP19</name>
    <dbReference type="NCBI Taxonomy" id="2759188"/>
    <lineage>
        <taxon>Viruses</taxon>
        <taxon>Duplodnaviria</taxon>
        <taxon>Heunggongvirae</taxon>
        <taxon>Uroviricota</taxon>
        <taxon>Caudoviricetes</taxon>
        <taxon>Autographivirales</taxon>
        <taxon>Autosignataviridae</taxon>
        <taxon>Molineuxvirinae</taxon>
        <taxon>Gansuvirus</taxon>
        <taxon>Gansuvirus PmP19</taxon>
    </lineage>
</organism>
<reference evidence="1 2" key="1">
    <citation type="submission" date="2020-06" db="EMBL/GenBank/DDBJ databases">
        <title>Morphologic and genomic characterization of Proteus mirabilis lytic bacteriophage PmP19.</title>
        <authorList>
            <person name="Han S."/>
        </authorList>
    </citation>
    <scope>NUCLEOTIDE SEQUENCE [LARGE SCALE GENOMIC DNA]</scope>
</reference>